<protein>
    <submittedName>
        <fullName evidence="1">Uncharacterized protein</fullName>
    </submittedName>
</protein>
<dbReference type="AlphaFoldDB" id="A0A327KLE5"/>
<organism evidence="1 2">
    <name type="scientific">Rhodoplanes elegans</name>
    <dbReference type="NCBI Taxonomy" id="29408"/>
    <lineage>
        <taxon>Bacteria</taxon>
        <taxon>Pseudomonadati</taxon>
        <taxon>Pseudomonadota</taxon>
        <taxon>Alphaproteobacteria</taxon>
        <taxon>Hyphomicrobiales</taxon>
        <taxon>Nitrobacteraceae</taxon>
        <taxon>Rhodoplanes</taxon>
    </lineage>
</organism>
<dbReference type="EMBL" id="NPEU01000133">
    <property type="protein sequence ID" value="RAI38295.1"/>
    <property type="molecule type" value="Genomic_DNA"/>
</dbReference>
<dbReference type="Proteomes" id="UP000248863">
    <property type="component" value="Unassembled WGS sequence"/>
</dbReference>
<gene>
    <name evidence="1" type="ORF">CH338_13170</name>
</gene>
<proteinExistence type="predicted"/>
<name>A0A327KLE5_9BRAD</name>
<reference evidence="1 2" key="1">
    <citation type="submission" date="2017-07" db="EMBL/GenBank/DDBJ databases">
        <title>Draft Genome Sequences of Select Purple Nonsulfur Bacteria.</title>
        <authorList>
            <person name="Lasarre B."/>
            <person name="Mckinlay J.B."/>
        </authorList>
    </citation>
    <scope>NUCLEOTIDE SEQUENCE [LARGE SCALE GENOMIC DNA]</scope>
    <source>
        <strain evidence="1 2">DSM 11907</strain>
    </source>
</reference>
<comment type="caution">
    <text evidence="1">The sequence shown here is derived from an EMBL/GenBank/DDBJ whole genome shotgun (WGS) entry which is preliminary data.</text>
</comment>
<evidence type="ECO:0000313" key="2">
    <source>
        <dbReference type="Proteomes" id="UP000248863"/>
    </source>
</evidence>
<accession>A0A327KLE5</accession>
<keyword evidence="2" id="KW-1185">Reference proteome</keyword>
<evidence type="ECO:0000313" key="1">
    <source>
        <dbReference type="EMBL" id="RAI38295.1"/>
    </source>
</evidence>
<sequence length="187" mass="20750">MGGHRLGELAEERAELAQLVGQRLRRLADPVEDAVEARLHGGDAAAEVEHLAGEVGGAARQIDERAGGVAAAVARLEGDRVVDGEPGEGDQRDDRRLGRVGAHIEVHERAERTGDQRHAQADEDGTDAGHYELREHRDRLRDIKVIRRASSHSRQPCRGVQARRDEICRYAVIRPQQLLPRGSWRPR</sequence>